<sequence>MTAPRIAGLDVQRTRYFENQYLTTADFQLAQDYHRRTLGRHEIGAHTWGIMVGLDLVETPDPVDPTLVDVHLTPGVATDGYGRQLVSFSRILVDPALFDAFVDDAHRSLWIEYYETTARPSEDGWADCADGGQTRTIETFRLLVDPVDTTADVIVEGVIAAPPDTPADTSVPYQEIPPEPPVGRWLVRLGTVRWDGGPRRLRPAAPGRLAEGRRYIGSIASEVLAPDDTLRVARRTPTSVDDADFARFEGRLRVQGRINAERELWLEGDALRFTYDAGADEGVPMTLARDRDGAGHRLHLQLGTAAAATTTFAISAGTPSTTALEVRTDGRVRMPSGPLAIGPAADQEIELSSPAYGMGTQRPAAGATGTLYLRSPQRFAWYTGGGHDAQELEPGAGGTRRLMLDEEGSLDFGSTTHQMLKLWSGGGGGAYGIGVQPYTLYFRTHFDMAWFRGGSHIDQRGNAGGGAMMMHLDEFRLSVNGAVTTRDNLTVGAGGDAAVVTRHVIGKQVGSDAADSLFLNWGTGRSVVVGAGGAPSVLEVNGPLRVRGVGPGSVESVVKVVTRETEVVNASSGAVGRPGLWSVFWVGEFDEIQDAFVVLNGFSLADHVYNPTPGHWPHAGAIPQHVWARLIGFDTNKAWGDAFCAESDGKLEKDNRTVITVVAIGRKFT</sequence>
<proteinExistence type="predicted"/>
<keyword evidence="2" id="KW-1185">Reference proteome</keyword>
<reference evidence="1" key="1">
    <citation type="journal article" date="2014" name="Int. J. Syst. Evol. Microbiol.">
        <title>Complete genome sequence of Corynebacterium casei LMG S-19264T (=DSM 44701T), isolated from a smear-ripened cheese.</title>
        <authorList>
            <consortium name="US DOE Joint Genome Institute (JGI-PGF)"/>
            <person name="Walter F."/>
            <person name="Albersmeier A."/>
            <person name="Kalinowski J."/>
            <person name="Ruckert C."/>
        </authorList>
    </citation>
    <scope>NUCLEOTIDE SEQUENCE</scope>
    <source>
        <strain evidence="1">CGMCC 4.3508</strain>
    </source>
</reference>
<gene>
    <name evidence="1" type="ORF">GCM10011588_31420</name>
</gene>
<protein>
    <submittedName>
        <fullName evidence="1">Uncharacterized protein</fullName>
    </submittedName>
</protein>
<dbReference type="AlphaFoldDB" id="A0A917RM76"/>
<name>A0A917RM76_9NOCA</name>
<reference evidence="1" key="2">
    <citation type="submission" date="2020-09" db="EMBL/GenBank/DDBJ databases">
        <authorList>
            <person name="Sun Q."/>
            <person name="Zhou Y."/>
        </authorList>
    </citation>
    <scope>NUCLEOTIDE SEQUENCE</scope>
    <source>
        <strain evidence="1">CGMCC 4.3508</strain>
    </source>
</reference>
<dbReference type="Proteomes" id="UP000638263">
    <property type="component" value="Unassembled WGS sequence"/>
</dbReference>
<comment type="caution">
    <text evidence="1">The sequence shown here is derived from an EMBL/GenBank/DDBJ whole genome shotgun (WGS) entry which is preliminary data.</text>
</comment>
<dbReference type="EMBL" id="BMMH01000005">
    <property type="protein sequence ID" value="GGL14611.1"/>
    <property type="molecule type" value="Genomic_DNA"/>
</dbReference>
<dbReference type="RefSeq" id="WP_058856612.1">
    <property type="nucleotide sequence ID" value="NZ_BMMH01000005.1"/>
</dbReference>
<accession>A0A917RM76</accession>
<organism evidence="1 2">
    <name type="scientific">Nocardia jinanensis</name>
    <dbReference type="NCBI Taxonomy" id="382504"/>
    <lineage>
        <taxon>Bacteria</taxon>
        <taxon>Bacillati</taxon>
        <taxon>Actinomycetota</taxon>
        <taxon>Actinomycetes</taxon>
        <taxon>Mycobacteriales</taxon>
        <taxon>Nocardiaceae</taxon>
        <taxon>Nocardia</taxon>
    </lineage>
</organism>
<evidence type="ECO:0000313" key="2">
    <source>
        <dbReference type="Proteomes" id="UP000638263"/>
    </source>
</evidence>
<evidence type="ECO:0000313" key="1">
    <source>
        <dbReference type="EMBL" id="GGL14611.1"/>
    </source>
</evidence>